<evidence type="ECO:0000313" key="1">
    <source>
        <dbReference type="Proteomes" id="UP000301870"/>
    </source>
</evidence>
<keyword evidence="1" id="KW-1185">Reference proteome</keyword>
<reference evidence="2" key="1">
    <citation type="submission" date="2025-08" db="UniProtKB">
        <authorList>
            <consortium name="RefSeq"/>
        </authorList>
    </citation>
    <scope>IDENTIFICATION</scope>
    <source>
        <strain evidence="2">Ishihara</strain>
        <tissue evidence="2">Whole body</tissue>
    </source>
</reference>
<organism evidence="1 2">
    <name type="scientific">Spodoptera litura</name>
    <name type="common">Asian cotton leafworm</name>
    <dbReference type="NCBI Taxonomy" id="69820"/>
    <lineage>
        <taxon>Eukaryota</taxon>
        <taxon>Metazoa</taxon>
        <taxon>Ecdysozoa</taxon>
        <taxon>Arthropoda</taxon>
        <taxon>Hexapoda</taxon>
        <taxon>Insecta</taxon>
        <taxon>Pterygota</taxon>
        <taxon>Neoptera</taxon>
        <taxon>Endopterygota</taxon>
        <taxon>Lepidoptera</taxon>
        <taxon>Glossata</taxon>
        <taxon>Ditrysia</taxon>
        <taxon>Noctuoidea</taxon>
        <taxon>Noctuidae</taxon>
        <taxon>Amphipyrinae</taxon>
        <taxon>Spodoptera</taxon>
    </lineage>
</organism>
<dbReference type="KEGG" id="sliu:111348218"/>
<dbReference type="RefSeq" id="XP_022814521.1">
    <property type="nucleotide sequence ID" value="XM_022958753.1"/>
</dbReference>
<dbReference type="GeneID" id="111348218"/>
<proteinExistence type="predicted"/>
<dbReference type="AlphaFoldDB" id="A0A9J7DPY2"/>
<name>A0A9J7DPY2_SPOLT</name>
<accession>A0A9J7DPY2</accession>
<gene>
    <name evidence="2" type="primary">LOC111348218</name>
</gene>
<protein>
    <submittedName>
        <fullName evidence="2">Uncharacterized protein LOC111348218 isoform X1</fullName>
    </submittedName>
</protein>
<dbReference type="Proteomes" id="UP000301870">
    <property type="component" value="Chromosome 7"/>
</dbReference>
<evidence type="ECO:0000313" key="2">
    <source>
        <dbReference type="RefSeq" id="XP_022814521.1"/>
    </source>
</evidence>
<dbReference type="OrthoDB" id="7464868at2759"/>
<sequence>MMSRELFEFEREFDITSHNRATRSRPSLEQVQAIVDFMEKHPALGLGQLRGFEGRDEGKKLWLKLARLVNSLSGPTRPVKSWVKFWADKKSTVRSKVQATGDPNNLGSNIEKKIWDLFLANETGRPRGAVKREVENNFLDENFYNEDSMDQNHAESEQVMTFEDPMTDTEERQHQLMEKMLKVLADQSSAMSQLANASHLNAQAMERLAEASQIQARAIDRLANSFETISAATHDVRNAIVDIDVTMKRFYSTSPT</sequence>